<dbReference type="EMBL" id="UGUU01000002">
    <property type="protein sequence ID" value="SUE95813.1"/>
    <property type="molecule type" value="Genomic_DNA"/>
</dbReference>
<reference evidence="1 2" key="1">
    <citation type="submission" date="2018-06" db="EMBL/GenBank/DDBJ databases">
        <authorList>
            <consortium name="Pathogen Informatics"/>
            <person name="Doyle S."/>
        </authorList>
    </citation>
    <scope>NUCLEOTIDE SEQUENCE [LARGE SCALE GENOMIC DNA]</scope>
    <source>
        <strain evidence="1 2">NCTC10899</strain>
    </source>
</reference>
<dbReference type="Proteomes" id="UP000254260">
    <property type="component" value="Unassembled WGS sequence"/>
</dbReference>
<organism evidence="1 2">
    <name type="scientific">Ectopseudomonas mendocina</name>
    <name type="common">Pseudomonas mendocina</name>
    <dbReference type="NCBI Taxonomy" id="300"/>
    <lineage>
        <taxon>Bacteria</taxon>
        <taxon>Pseudomonadati</taxon>
        <taxon>Pseudomonadota</taxon>
        <taxon>Gammaproteobacteria</taxon>
        <taxon>Pseudomonadales</taxon>
        <taxon>Pseudomonadaceae</taxon>
        <taxon>Ectopseudomonas</taxon>
    </lineage>
</organism>
<sequence>MWSGGMDSSLLACLLLEAKPAHGKLLISSEPITLSWNDHDILKWLVGAGCEKLEATSASLRDVVDRGGMVVAGYHADTLLCGDIMRYYNLYSDIWSMSVEDMMVRVASDIHEASVQSFMSDLQPLIDLMPLPKTAANVAYWLDFTCAWDSDEMTLKFAFDLEPPGVGYVNFFGARDFQLWSLQDVEAKVGKNKETHKRVYYELLSEIVGFQPTIPLNTEPGELYGTSMDMGRVLAITEDWKVIESPV</sequence>
<gene>
    <name evidence="1" type="ORF">NCTC10899_05054</name>
</gene>
<dbReference type="AlphaFoldDB" id="A0A379PP94"/>
<accession>A0A379PP94</accession>
<protein>
    <submittedName>
        <fullName evidence="1">Uncharacterized protein</fullName>
    </submittedName>
</protein>
<evidence type="ECO:0000313" key="1">
    <source>
        <dbReference type="EMBL" id="SUE95813.1"/>
    </source>
</evidence>
<proteinExistence type="predicted"/>
<name>A0A379PP94_ECTME</name>
<evidence type="ECO:0000313" key="2">
    <source>
        <dbReference type="Proteomes" id="UP000254260"/>
    </source>
</evidence>